<dbReference type="EMBL" id="BTPD01000001">
    <property type="protein sequence ID" value="GMQ27392.1"/>
    <property type="molecule type" value="Genomic_DNA"/>
</dbReference>
<keyword evidence="4" id="KW-0633">Potassium transport</keyword>
<evidence type="ECO:0008006" key="16">
    <source>
        <dbReference type="Google" id="ProtNLM"/>
    </source>
</evidence>
<keyword evidence="11" id="KW-0407">Ion channel</keyword>
<protein>
    <recommendedName>
        <fullName evidence="16">DUF1211 domain-containing protein</fullName>
    </recommendedName>
</protein>
<feature type="transmembrane region" description="Helical" evidence="13">
    <location>
        <begin position="62"/>
        <end position="85"/>
    </location>
</feature>
<evidence type="ECO:0000256" key="11">
    <source>
        <dbReference type="ARBA" id="ARBA00023303"/>
    </source>
</evidence>
<evidence type="ECO:0000313" key="15">
    <source>
        <dbReference type="Proteomes" id="UP001338309"/>
    </source>
</evidence>
<comment type="catalytic activity">
    <reaction evidence="12">
        <text>K(+)(in) = K(+)(out)</text>
        <dbReference type="Rhea" id="RHEA:29463"/>
        <dbReference type="ChEBI" id="CHEBI:29103"/>
    </reaction>
</comment>
<keyword evidence="3" id="KW-0813">Transport</keyword>
<evidence type="ECO:0000256" key="5">
    <source>
        <dbReference type="ARBA" id="ARBA00022692"/>
    </source>
</evidence>
<evidence type="ECO:0000256" key="6">
    <source>
        <dbReference type="ARBA" id="ARBA00022826"/>
    </source>
</evidence>
<evidence type="ECO:0000256" key="10">
    <source>
        <dbReference type="ARBA" id="ARBA00023136"/>
    </source>
</evidence>
<evidence type="ECO:0000256" key="4">
    <source>
        <dbReference type="ARBA" id="ARBA00022538"/>
    </source>
</evidence>
<feature type="transmembrane region" description="Helical" evidence="13">
    <location>
        <begin position="214"/>
        <end position="236"/>
    </location>
</feature>
<evidence type="ECO:0000256" key="8">
    <source>
        <dbReference type="ARBA" id="ARBA00022989"/>
    </source>
</evidence>
<dbReference type="Pfam" id="PF06736">
    <property type="entry name" value="TMEM175"/>
    <property type="match status" value="1"/>
</dbReference>
<keyword evidence="15" id="KW-1185">Reference proteome</keyword>
<dbReference type="InterPro" id="IPR010617">
    <property type="entry name" value="TMEM175-like"/>
</dbReference>
<keyword evidence="6" id="KW-0631">Potassium channel</keyword>
<comment type="subcellular location">
    <subcellularLocation>
        <location evidence="1">Membrane</location>
        <topology evidence="1">Multi-pass membrane protein</topology>
    </subcellularLocation>
</comment>
<evidence type="ECO:0000313" key="14">
    <source>
        <dbReference type="EMBL" id="GMQ27392.1"/>
    </source>
</evidence>
<evidence type="ECO:0000256" key="1">
    <source>
        <dbReference type="ARBA" id="ARBA00004141"/>
    </source>
</evidence>
<keyword evidence="7" id="KW-0630">Potassium</keyword>
<feature type="transmembrane region" description="Helical" evidence="13">
    <location>
        <begin position="21"/>
        <end position="42"/>
    </location>
</feature>
<name>A0ABQ6PHP9_9BACT</name>
<keyword evidence="5 13" id="KW-0812">Transmembrane</keyword>
<feature type="transmembrane region" description="Helical" evidence="13">
    <location>
        <begin position="97"/>
        <end position="119"/>
    </location>
</feature>
<organism evidence="14 15">
    <name type="scientific">Algoriphagus confluentis</name>
    <dbReference type="NCBI Taxonomy" id="1697556"/>
    <lineage>
        <taxon>Bacteria</taxon>
        <taxon>Pseudomonadati</taxon>
        <taxon>Bacteroidota</taxon>
        <taxon>Cytophagia</taxon>
        <taxon>Cytophagales</taxon>
        <taxon>Cyclobacteriaceae</taxon>
        <taxon>Algoriphagus</taxon>
    </lineage>
</organism>
<feature type="transmembrane region" description="Helical" evidence="13">
    <location>
        <begin position="189"/>
        <end position="208"/>
    </location>
</feature>
<sequence length="246" mass="27851">MKKNIQSKQTNKGFTLRGLENTRIESLSDGVFAIAIGLLLLSSSPPETYAELRVFIRDFIPFAGTISILMAIWYQHYLFFIRFGLRDAGTTAINTTLLFLVLFYTYPLKFLFQVLIQIYRALLTGNQAEMNEIFTEKLPLNDAPELMVIYGMGASAIFLIFVWLNFRALGKREVLDLSPNEVILTQNSIRLNLVAGVIPLLSALFAFLELGGGYTFMISGFMYMLYPILMPLMGYYGAKKLEKLDS</sequence>
<comment type="similarity">
    <text evidence="2">Belongs to the TMEM175 family.</text>
</comment>
<evidence type="ECO:0000256" key="13">
    <source>
        <dbReference type="SAM" id="Phobius"/>
    </source>
</evidence>
<evidence type="ECO:0000256" key="12">
    <source>
        <dbReference type="ARBA" id="ARBA00034430"/>
    </source>
</evidence>
<evidence type="ECO:0000256" key="9">
    <source>
        <dbReference type="ARBA" id="ARBA00023065"/>
    </source>
</evidence>
<evidence type="ECO:0000256" key="3">
    <source>
        <dbReference type="ARBA" id="ARBA00022448"/>
    </source>
</evidence>
<reference evidence="14 15" key="1">
    <citation type="submission" date="2023-08" db="EMBL/GenBank/DDBJ databases">
        <title>Draft genome sequence of Algoriphagus confluentis.</title>
        <authorList>
            <person name="Takatani N."/>
            <person name="Hosokawa M."/>
            <person name="Sawabe T."/>
        </authorList>
    </citation>
    <scope>NUCLEOTIDE SEQUENCE [LARGE SCALE GENOMIC DNA]</scope>
    <source>
        <strain evidence="14 15">NBRC 111222</strain>
    </source>
</reference>
<accession>A0ABQ6PHP9</accession>
<keyword evidence="10 13" id="KW-0472">Membrane</keyword>
<gene>
    <name evidence="14" type="ORF">Aconfl_00340</name>
</gene>
<proteinExistence type="inferred from homology"/>
<keyword evidence="9" id="KW-0406">Ion transport</keyword>
<comment type="caution">
    <text evidence="14">The sequence shown here is derived from an EMBL/GenBank/DDBJ whole genome shotgun (WGS) entry which is preliminary data.</text>
</comment>
<dbReference type="RefSeq" id="WP_338222201.1">
    <property type="nucleotide sequence ID" value="NZ_BTPD01000001.1"/>
</dbReference>
<keyword evidence="8 13" id="KW-1133">Transmembrane helix</keyword>
<evidence type="ECO:0000256" key="2">
    <source>
        <dbReference type="ARBA" id="ARBA00006920"/>
    </source>
</evidence>
<feature type="transmembrane region" description="Helical" evidence="13">
    <location>
        <begin position="147"/>
        <end position="168"/>
    </location>
</feature>
<dbReference type="Proteomes" id="UP001338309">
    <property type="component" value="Unassembled WGS sequence"/>
</dbReference>
<evidence type="ECO:0000256" key="7">
    <source>
        <dbReference type="ARBA" id="ARBA00022958"/>
    </source>
</evidence>